<organism evidence="2 3">
    <name type="scientific">Ciona savignyi</name>
    <name type="common">Pacific transparent sea squirt</name>
    <dbReference type="NCBI Taxonomy" id="51511"/>
    <lineage>
        <taxon>Eukaryota</taxon>
        <taxon>Metazoa</taxon>
        <taxon>Chordata</taxon>
        <taxon>Tunicata</taxon>
        <taxon>Ascidiacea</taxon>
        <taxon>Phlebobranchia</taxon>
        <taxon>Cionidae</taxon>
        <taxon>Ciona</taxon>
    </lineage>
</organism>
<feature type="region of interest" description="Disordered" evidence="1">
    <location>
        <begin position="158"/>
        <end position="199"/>
    </location>
</feature>
<feature type="compositionally biased region" description="Low complexity" evidence="1">
    <location>
        <begin position="75"/>
        <end position="87"/>
    </location>
</feature>
<protein>
    <submittedName>
        <fullName evidence="2">Uncharacterized protein</fullName>
    </submittedName>
</protein>
<feature type="compositionally biased region" description="Basic and acidic residues" evidence="1">
    <location>
        <begin position="1"/>
        <end position="18"/>
    </location>
</feature>
<sequence>PVIKEEHVTQKEFPQEKKKTQRYWSRRRKFRFNPKKPNVPEKKRKLDIPDVQEPQPKILEIKEEQHDEISEDTDGSTSSGSDSSDNENPTRKRQDKSTIVTSQMDWMKSLPQFQQESENEPQLKKMRYVPSILRRSRNPQSSNQLSNIKIVSCVSLADPLSESTPPSSTNVSPPCSSAASVDGPTSDNDSSEEDATDDD</sequence>
<name>H2YY15_CIOSA</name>
<feature type="compositionally biased region" description="Basic and acidic residues" evidence="1">
    <location>
        <begin position="59"/>
        <end position="68"/>
    </location>
</feature>
<keyword evidence="3" id="KW-1185">Reference proteome</keyword>
<evidence type="ECO:0000256" key="1">
    <source>
        <dbReference type="SAM" id="MobiDB-lite"/>
    </source>
</evidence>
<reference evidence="2" key="2">
    <citation type="submission" date="2025-08" db="UniProtKB">
        <authorList>
            <consortium name="Ensembl"/>
        </authorList>
    </citation>
    <scope>IDENTIFICATION</scope>
</reference>
<dbReference type="AlphaFoldDB" id="H2YY15"/>
<dbReference type="HOGENOM" id="CLU_1374977_0_0_1"/>
<dbReference type="Ensembl" id="ENSCSAVT00000010351.1">
    <property type="protein sequence ID" value="ENSCSAVP00000010226.1"/>
    <property type="gene ID" value="ENSCSAVG00000006025.1"/>
</dbReference>
<feature type="compositionally biased region" description="Low complexity" evidence="1">
    <location>
        <begin position="161"/>
        <end position="177"/>
    </location>
</feature>
<feature type="compositionally biased region" description="Basic and acidic residues" evidence="1">
    <location>
        <begin position="38"/>
        <end position="48"/>
    </location>
</feature>
<proteinExistence type="predicted"/>
<feature type="compositionally biased region" description="Acidic residues" evidence="1">
    <location>
        <begin position="189"/>
        <end position="199"/>
    </location>
</feature>
<reference evidence="2" key="3">
    <citation type="submission" date="2025-09" db="UniProtKB">
        <authorList>
            <consortium name="Ensembl"/>
        </authorList>
    </citation>
    <scope>IDENTIFICATION</scope>
</reference>
<feature type="region of interest" description="Disordered" evidence="1">
    <location>
        <begin position="129"/>
        <end position="148"/>
    </location>
</feature>
<dbReference type="Proteomes" id="UP000007875">
    <property type="component" value="Unassembled WGS sequence"/>
</dbReference>
<evidence type="ECO:0000313" key="3">
    <source>
        <dbReference type="Proteomes" id="UP000007875"/>
    </source>
</evidence>
<feature type="compositionally biased region" description="Basic residues" evidence="1">
    <location>
        <begin position="19"/>
        <end position="34"/>
    </location>
</feature>
<reference evidence="3" key="1">
    <citation type="submission" date="2003-08" db="EMBL/GenBank/DDBJ databases">
        <authorList>
            <person name="Birren B."/>
            <person name="Nusbaum C."/>
            <person name="Abebe A."/>
            <person name="Abouelleil A."/>
            <person name="Adekoya E."/>
            <person name="Ait-zahra M."/>
            <person name="Allen N."/>
            <person name="Allen T."/>
            <person name="An P."/>
            <person name="Anderson M."/>
            <person name="Anderson S."/>
            <person name="Arachchi H."/>
            <person name="Armbruster J."/>
            <person name="Bachantsang P."/>
            <person name="Baldwin J."/>
            <person name="Barry A."/>
            <person name="Bayul T."/>
            <person name="Blitshsteyn B."/>
            <person name="Bloom T."/>
            <person name="Blye J."/>
            <person name="Boguslavskiy L."/>
            <person name="Borowsky M."/>
            <person name="Boukhgalter B."/>
            <person name="Brunache A."/>
            <person name="Butler J."/>
            <person name="Calixte N."/>
            <person name="Calvo S."/>
            <person name="Camarata J."/>
            <person name="Campo K."/>
            <person name="Chang J."/>
            <person name="Cheshatsang Y."/>
            <person name="Citroen M."/>
            <person name="Collymore A."/>
            <person name="Considine T."/>
            <person name="Cook A."/>
            <person name="Cooke P."/>
            <person name="Corum B."/>
            <person name="Cuomo C."/>
            <person name="David R."/>
            <person name="Dawoe T."/>
            <person name="Degray S."/>
            <person name="Dodge S."/>
            <person name="Dooley K."/>
            <person name="Dorje P."/>
            <person name="Dorjee K."/>
            <person name="Dorris L."/>
            <person name="Duffey N."/>
            <person name="Dupes A."/>
            <person name="Elkins T."/>
            <person name="Engels R."/>
            <person name="Erickson J."/>
            <person name="Farina A."/>
            <person name="Faro S."/>
            <person name="Ferreira P."/>
            <person name="Fischer H."/>
            <person name="Fitzgerald M."/>
            <person name="Foley K."/>
            <person name="Gage D."/>
            <person name="Galagan J."/>
            <person name="Gearin G."/>
            <person name="Gnerre S."/>
            <person name="Gnirke A."/>
            <person name="Goyette A."/>
            <person name="Graham J."/>
            <person name="Grandbois E."/>
            <person name="Gyaltsen K."/>
            <person name="Hafez N."/>
            <person name="Hagopian D."/>
            <person name="Hagos B."/>
            <person name="Hall J."/>
            <person name="Hatcher B."/>
            <person name="Heller A."/>
            <person name="Higgins H."/>
            <person name="Honan T."/>
            <person name="Horn A."/>
            <person name="Houde N."/>
            <person name="Hughes L."/>
            <person name="Hulme W."/>
            <person name="Husby E."/>
            <person name="Iliev I."/>
            <person name="Jaffe D."/>
            <person name="Jones C."/>
            <person name="Kamal M."/>
            <person name="Kamat A."/>
            <person name="Kamvysselis M."/>
            <person name="Karlsson E."/>
            <person name="Kells C."/>
            <person name="Kieu A."/>
            <person name="Kisner P."/>
            <person name="Kodira C."/>
            <person name="Kulbokas E."/>
            <person name="Labutti K."/>
            <person name="Lama D."/>
            <person name="Landers T."/>
            <person name="Leger J."/>
            <person name="Levine S."/>
            <person name="Lewis D."/>
            <person name="Lewis T."/>
            <person name="Lindblad-toh K."/>
            <person name="Liu X."/>
            <person name="Lokyitsang T."/>
            <person name="Lokyitsang Y."/>
            <person name="Lucien O."/>
            <person name="Lui A."/>
            <person name="Ma L.J."/>
            <person name="Mabbitt R."/>
            <person name="Macdonald J."/>
            <person name="Maclean C."/>
            <person name="Major J."/>
            <person name="Manning J."/>
            <person name="Marabella R."/>
            <person name="Maru K."/>
            <person name="Matthews C."/>
            <person name="Mauceli E."/>
            <person name="Mccarthy M."/>
            <person name="Mcdonough S."/>
            <person name="Mcghee T."/>
            <person name="Meldrim J."/>
            <person name="Meneus L."/>
            <person name="Mesirov J."/>
            <person name="Mihalev A."/>
            <person name="Mihova T."/>
            <person name="Mikkelsen T."/>
            <person name="Mlenga V."/>
            <person name="Moru K."/>
            <person name="Mozes J."/>
            <person name="Mulrain L."/>
            <person name="Munson G."/>
            <person name="Naylor J."/>
            <person name="Newes C."/>
            <person name="Nguyen C."/>
            <person name="Nguyen N."/>
            <person name="Nguyen T."/>
            <person name="Nicol R."/>
            <person name="Nielsen C."/>
            <person name="Nizzari M."/>
            <person name="Norbu C."/>
            <person name="Norbu N."/>
            <person name="O'donnell P."/>
            <person name="Okoawo O."/>
            <person name="O'leary S."/>
            <person name="Omotosho B."/>
            <person name="O'neill K."/>
            <person name="Osman S."/>
            <person name="Parker S."/>
            <person name="Perrin D."/>
            <person name="Phunkhang P."/>
            <person name="Piqani B."/>
            <person name="Purcell S."/>
            <person name="Rachupka T."/>
            <person name="Ramasamy U."/>
            <person name="Rameau R."/>
            <person name="Ray V."/>
            <person name="Raymond C."/>
            <person name="Retta R."/>
            <person name="Richardson S."/>
            <person name="Rise C."/>
            <person name="Rodriguez J."/>
            <person name="Rogers J."/>
            <person name="Rogov P."/>
            <person name="Rutman M."/>
            <person name="Schupbach R."/>
            <person name="Seaman C."/>
            <person name="Settipalli S."/>
            <person name="Sharpe T."/>
            <person name="Sheridan J."/>
            <person name="Sherpa N."/>
            <person name="Shi J."/>
            <person name="Smirnov S."/>
            <person name="Smith C."/>
            <person name="Sougnez C."/>
            <person name="Spencer B."/>
            <person name="Stalker J."/>
            <person name="Stange-thomann N."/>
            <person name="Stavropoulos S."/>
            <person name="Stetson K."/>
            <person name="Stone C."/>
            <person name="Stone S."/>
            <person name="Stubbs M."/>
            <person name="Talamas J."/>
            <person name="Tchuinga P."/>
            <person name="Tenzing P."/>
            <person name="Tesfaye S."/>
            <person name="Theodore J."/>
            <person name="Thoulutsang Y."/>
            <person name="Topham K."/>
            <person name="Towey S."/>
            <person name="Tsamla T."/>
            <person name="Tsomo N."/>
            <person name="Vallee D."/>
            <person name="Vassiliev H."/>
            <person name="Venkataraman V."/>
            <person name="Vinson J."/>
            <person name="Vo A."/>
            <person name="Wade C."/>
            <person name="Wang S."/>
            <person name="Wangchuk T."/>
            <person name="Wangdi T."/>
            <person name="Whittaker C."/>
            <person name="Wilkinson J."/>
            <person name="Wu Y."/>
            <person name="Wyman D."/>
            <person name="Yadav S."/>
            <person name="Yang S."/>
            <person name="Yang X."/>
            <person name="Yeager S."/>
            <person name="Yee E."/>
            <person name="Young G."/>
            <person name="Zainoun J."/>
            <person name="Zembeck L."/>
            <person name="Zimmer A."/>
            <person name="Zody M."/>
            <person name="Lander E."/>
        </authorList>
    </citation>
    <scope>NUCLEOTIDE SEQUENCE [LARGE SCALE GENOMIC DNA]</scope>
</reference>
<accession>H2YY15</accession>
<feature type="region of interest" description="Disordered" evidence="1">
    <location>
        <begin position="1"/>
        <end position="124"/>
    </location>
</feature>
<feature type="compositionally biased region" description="Polar residues" evidence="1">
    <location>
        <begin position="138"/>
        <end position="148"/>
    </location>
</feature>
<evidence type="ECO:0000313" key="2">
    <source>
        <dbReference type="Ensembl" id="ENSCSAVP00000010226.1"/>
    </source>
</evidence>